<feature type="coiled-coil region" evidence="1">
    <location>
        <begin position="195"/>
        <end position="274"/>
    </location>
</feature>
<evidence type="ECO:0000256" key="2">
    <source>
        <dbReference type="SAM" id="MobiDB-lite"/>
    </source>
</evidence>
<feature type="compositionally biased region" description="Basic and acidic residues" evidence="2">
    <location>
        <begin position="66"/>
        <end position="83"/>
    </location>
</feature>
<feature type="region of interest" description="Disordered" evidence="2">
    <location>
        <begin position="63"/>
        <end position="98"/>
    </location>
</feature>
<dbReference type="AlphaFoldDB" id="A0A2A6BCB4"/>
<protein>
    <submittedName>
        <fullName evidence="3">Uncharacterized protein</fullName>
    </submittedName>
</protein>
<feature type="compositionally biased region" description="Basic and acidic residues" evidence="2">
    <location>
        <begin position="14"/>
        <end position="30"/>
    </location>
</feature>
<feature type="region of interest" description="Disordered" evidence="2">
    <location>
        <begin position="1"/>
        <end position="30"/>
    </location>
</feature>
<proteinExistence type="predicted"/>
<accession>A0A8R1YKF1</accession>
<sequence>MVETRRMKGVPAIQEKRKIDSLIKRDKKRDEQNDKLLADSFGRIRTQKISLQSMKVKYPGKCNWKKKGEVDDKEEGAPKDPKSPKRFRSLGQIERESDRLENEEAGVLKDEVVLSLGEEWHGRMKDFHDLISLFVKQDEKAGYASVLAPYLPKIKEDVKKLEVSKRKKKKVAMVKVAKTDNAKQREIRRQEWEKNKILKDEAELAKMELTLLEKENRRNTLKAQLGLVKPFHQSLMRGAVPVLRSRYRSMLDDLQKALNEIDAEVAVLEKMNEEMRLILVSRRMNLNEAVNPSE</sequence>
<keyword evidence="4" id="KW-1185">Reference proteome</keyword>
<reference evidence="3" key="2">
    <citation type="submission" date="2022-06" db="UniProtKB">
        <authorList>
            <consortium name="EnsemblMetazoa"/>
        </authorList>
    </citation>
    <scope>IDENTIFICATION</scope>
    <source>
        <strain evidence="3">PS312</strain>
    </source>
</reference>
<reference evidence="4" key="1">
    <citation type="journal article" date="2008" name="Nat. Genet.">
        <title>The Pristionchus pacificus genome provides a unique perspective on nematode lifestyle and parasitism.</title>
        <authorList>
            <person name="Dieterich C."/>
            <person name="Clifton S.W."/>
            <person name="Schuster L.N."/>
            <person name="Chinwalla A."/>
            <person name="Delehaunty K."/>
            <person name="Dinkelacker I."/>
            <person name="Fulton L."/>
            <person name="Fulton R."/>
            <person name="Godfrey J."/>
            <person name="Minx P."/>
            <person name="Mitreva M."/>
            <person name="Roeseler W."/>
            <person name="Tian H."/>
            <person name="Witte H."/>
            <person name="Yang S.P."/>
            <person name="Wilson R.K."/>
            <person name="Sommer R.J."/>
        </authorList>
    </citation>
    <scope>NUCLEOTIDE SEQUENCE [LARGE SCALE GENOMIC DNA]</scope>
    <source>
        <strain evidence="4">PS312</strain>
    </source>
</reference>
<dbReference type="EnsemblMetazoa" id="PPA22026.1">
    <property type="protein sequence ID" value="PPA22026.1"/>
    <property type="gene ID" value="WBGene00111580"/>
</dbReference>
<organism evidence="3 4">
    <name type="scientific">Pristionchus pacificus</name>
    <name type="common">Parasitic nematode worm</name>
    <dbReference type="NCBI Taxonomy" id="54126"/>
    <lineage>
        <taxon>Eukaryota</taxon>
        <taxon>Metazoa</taxon>
        <taxon>Ecdysozoa</taxon>
        <taxon>Nematoda</taxon>
        <taxon>Chromadorea</taxon>
        <taxon>Rhabditida</taxon>
        <taxon>Rhabditina</taxon>
        <taxon>Diplogasteromorpha</taxon>
        <taxon>Diplogasteroidea</taxon>
        <taxon>Neodiplogasteridae</taxon>
        <taxon>Pristionchus</taxon>
    </lineage>
</organism>
<evidence type="ECO:0000313" key="4">
    <source>
        <dbReference type="Proteomes" id="UP000005239"/>
    </source>
</evidence>
<keyword evidence="1" id="KW-0175">Coiled coil</keyword>
<evidence type="ECO:0000256" key="1">
    <source>
        <dbReference type="SAM" id="Coils"/>
    </source>
</evidence>
<gene>
    <name evidence="3" type="primary">WBGene00111580</name>
</gene>
<evidence type="ECO:0000313" key="3">
    <source>
        <dbReference type="EnsemblMetazoa" id="PPA22026.1"/>
    </source>
</evidence>
<dbReference type="Proteomes" id="UP000005239">
    <property type="component" value="Unassembled WGS sequence"/>
</dbReference>
<name>A0A2A6BCB4_PRIPA</name>
<accession>A0A2A6BCB4</accession>